<feature type="transmembrane region" description="Helical" evidence="5">
    <location>
        <begin position="287"/>
        <end position="320"/>
    </location>
</feature>
<evidence type="ECO:0000313" key="8">
    <source>
        <dbReference type="Proteomes" id="UP000197468"/>
    </source>
</evidence>
<feature type="transmembrane region" description="Helical" evidence="5">
    <location>
        <begin position="366"/>
        <end position="387"/>
    </location>
</feature>
<evidence type="ECO:0000259" key="6">
    <source>
        <dbReference type="Pfam" id="PF00999"/>
    </source>
</evidence>
<dbReference type="GO" id="GO:0015297">
    <property type="term" value="F:antiporter activity"/>
    <property type="evidence" value="ECO:0007669"/>
    <property type="project" value="InterPro"/>
</dbReference>
<feature type="transmembrane region" description="Helical" evidence="5">
    <location>
        <begin position="165"/>
        <end position="183"/>
    </location>
</feature>
<evidence type="ECO:0000256" key="1">
    <source>
        <dbReference type="ARBA" id="ARBA00004141"/>
    </source>
</evidence>
<comment type="caution">
    <text evidence="7">The sequence shown here is derived from an EMBL/GenBank/DDBJ whole genome shotgun (WGS) entry which is preliminary data.</text>
</comment>
<feature type="transmembrane region" description="Helical" evidence="5">
    <location>
        <begin position="235"/>
        <end position="267"/>
    </location>
</feature>
<dbReference type="Gene3D" id="1.20.1530.20">
    <property type="match status" value="1"/>
</dbReference>
<keyword evidence="2 5" id="KW-0812">Transmembrane</keyword>
<feature type="transmembrane region" description="Helical" evidence="5">
    <location>
        <begin position="72"/>
        <end position="91"/>
    </location>
</feature>
<comment type="subcellular location">
    <subcellularLocation>
        <location evidence="1">Membrane</location>
        <topology evidence="1">Multi-pass membrane protein</topology>
    </subcellularLocation>
</comment>
<dbReference type="OrthoDB" id="8617652at2"/>
<keyword evidence="4 5" id="KW-0472">Membrane</keyword>
<keyword evidence="3 5" id="KW-1133">Transmembrane helix</keyword>
<sequence>MMNDLANFLQFTSWPPRPDWLFWASLTMVAAGLLGELVNRRLGLPRVVGYSVVGMVLAAMGHGIFANGALDARLRLVVDLALALLLFEMGSRVNLRWLRNNKALLGASAAEATLSFVAVGYGLTLLGVSPLLSISCAVLTMAASGAVIGRVGAELRAAGQVNERMLALASLNTIYGVLAHKLLLGWLQLDQKGDWLEAVAQPLYAFIGSILVATLLARLIAWLMRRLDLRNENSVLMLLGLVMVALSVARVLNLSTLLVPLLAGMVLRNTTERPWVWPRHFGTAGGVLVLMLFVAVGSAWTLQALAAGAVLALALLLLRLLAKSLALVGMARVSGIDARQGIALAVCLSPVSGSTLVLFSELQMHHAAVAAQLAPIILSTIAMMELIGPIAVQWGLRLAGEHQPHETPVREAKR</sequence>
<evidence type="ECO:0000313" key="7">
    <source>
        <dbReference type="EMBL" id="OWQ85253.1"/>
    </source>
</evidence>
<dbReference type="GO" id="GO:1902600">
    <property type="term" value="P:proton transmembrane transport"/>
    <property type="evidence" value="ECO:0007669"/>
    <property type="project" value="InterPro"/>
</dbReference>
<keyword evidence="8" id="KW-1185">Reference proteome</keyword>
<feature type="transmembrane region" description="Helical" evidence="5">
    <location>
        <begin position="103"/>
        <end position="126"/>
    </location>
</feature>
<dbReference type="Pfam" id="PF00999">
    <property type="entry name" value="Na_H_Exchanger"/>
    <property type="match status" value="1"/>
</dbReference>
<dbReference type="PANTHER" id="PTHR43021:SF2">
    <property type="entry name" value="CATION_H+ EXCHANGER DOMAIN-CONTAINING PROTEIN"/>
    <property type="match status" value="1"/>
</dbReference>
<organism evidence="7 8">
    <name type="scientific">Roseateles aquatilis</name>
    <dbReference type="NCBI Taxonomy" id="431061"/>
    <lineage>
        <taxon>Bacteria</taxon>
        <taxon>Pseudomonadati</taxon>
        <taxon>Pseudomonadota</taxon>
        <taxon>Betaproteobacteria</taxon>
        <taxon>Burkholderiales</taxon>
        <taxon>Sphaerotilaceae</taxon>
        <taxon>Roseateles</taxon>
    </lineage>
</organism>
<evidence type="ECO:0000256" key="5">
    <source>
        <dbReference type="SAM" id="Phobius"/>
    </source>
</evidence>
<dbReference type="Proteomes" id="UP000197468">
    <property type="component" value="Unassembled WGS sequence"/>
</dbReference>
<gene>
    <name evidence="7" type="ORF">CDN99_22190</name>
</gene>
<feature type="transmembrane region" description="Helical" evidence="5">
    <location>
        <begin position="203"/>
        <end position="223"/>
    </location>
</feature>
<dbReference type="GO" id="GO:0016020">
    <property type="term" value="C:membrane"/>
    <property type="evidence" value="ECO:0007669"/>
    <property type="project" value="UniProtKB-SubCell"/>
</dbReference>
<feature type="transmembrane region" description="Helical" evidence="5">
    <location>
        <begin position="47"/>
        <end position="66"/>
    </location>
</feature>
<feature type="transmembrane region" description="Helical" evidence="5">
    <location>
        <begin position="20"/>
        <end position="38"/>
    </location>
</feature>
<dbReference type="InterPro" id="IPR038770">
    <property type="entry name" value="Na+/solute_symporter_sf"/>
</dbReference>
<proteinExistence type="predicted"/>
<feature type="domain" description="Cation/H+ exchanger transmembrane" evidence="6">
    <location>
        <begin position="34"/>
        <end position="394"/>
    </location>
</feature>
<accession>A0A2D0ALZ9</accession>
<feature type="transmembrane region" description="Helical" evidence="5">
    <location>
        <begin position="341"/>
        <end position="360"/>
    </location>
</feature>
<name>A0A2D0ALZ9_9BURK</name>
<evidence type="ECO:0000256" key="2">
    <source>
        <dbReference type="ARBA" id="ARBA00022692"/>
    </source>
</evidence>
<feature type="transmembrane region" description="Helical" evidence="5">
    <location>
        <begin position="132"/>
        <end position="153"/>
    </location>
</feature>
<dbReference type="InterPro" id="IPR006153">
    <property type="entry name" value="Cation/H_exchanger_TM"/>
</dbReference>
<protein>
    <submittedName>
        <fullName evidence="7">Sodium:proton exchanger</fullName>
    </submittedName>
</protein>
<dbReference type="EMBL" id="NIOF01000013">
    <property type="protein sequence ID" value="OWQ85253.1"/>
    <property type="molecule type" value="Genomic_DNA"/>
</dbReference>
<evidence type="ECO:0000256" key="3">
    <source>
        <dbReference type="ARBA" id="ARBA00022989"/>
    </source>
</evidence>
<evidence type="ECO:0000256" key="4">
    <source>
        <dbReference type="ARBA" id="ARBA00023136"/>
    </source>
</evidence>
<dbReference type="PANTHER" id="PTHR43021">
    <property type="entry name" value="NA(+)/H(+) ANTIPORTER-RELATED"/>
    <property type="match status" value="1"/>
</dbReference>
<reference evidence="7 8" key="1">
    <citation type="journal article" date="2008" name="Int. J. Syst. Evol. Microbiol.">
        <title>Description of Roseateles aquatilis sp. nov. and Roseateles terrae sp. nov., in the class Betaproteobacteria, and emended description of the genus Roseateles.</title>
        <authorList>
            <person name="Gomila M."/>
            <person name="Bowien B."/>
            <person name="Falsen E."/>
            <person name="Moore E.R."/>
            <person name="Lalucat J."/>
        </authorList>
    </citation>
    <scope>NUCLEOTIDE SEQUENCE [LARGE SCALE GENOMIC DNA]</scope>
    <source>
        <strain evidence="7 8">CCUG 48205</strain>
    </source>
</reference>
<dbReference type="AlphaFoldDB" id="A0A2D0ALZ9"/>